<reference evidence="3 4" key="1">
    <citation type="journal article" date="2016" name="Mol. Biol. Evol.">
        <title>Comparative Genomics of Early-Diverging Mushroom-Forming Fungi Provides Insights into the Origins of Lignocellulose Decay Capabilities.</title>
        <authorList>
            <person name="Nagy L.G."/>
            <person name="Riley R."/>
            <person name="Tritt A."/>
            <person name="Adam C."/>
            <person name="Daum C."/>
            <person name="Floudas D."/>
            <person name="Sun H."/>
            <person name="Yadav J.S."/>
            <person name="Pangilinan J."/>
            <person name="Larsson K.H."/>
            <person name="Matsuura K."/>
            <person name="Barry K."/>
            <person name="Labutti K."/>
            <person name="Kuo R."/>
            <person name="Ohm R.A."/>
            <person name="Bhattacharya S.S."/>
            <person name="Shirouzu T."/>
            <person name="Yoshinaga Y."/>
            <person name="Martin F.M."/>
            <person name="Grigoriev I.V."/>
            <person name="Hibbett D.S."/>
        </authorList>
    </citation>
    <scope>NUCLEOTIDE SEQUENCE [LARGE SCALE GENOMIC DNA]</scope>
    <source>
        <strain evidence="3 4">CBS 109695</strain>
    </source>
</reference>
<dbReference type="Pfam" id="PF24883">
    <property type="entry name" value="NPHP3_N"/>
    <property type="match status" value="1"/>
</dbReference>
<dbReference type="InterPro" id="IPR056884">
    <property type="entry name" value="NPHP3-like_N"/>
</dbReference>
<evidence type="ECO:0000313" key="3">
    <source>
        <dbReference type="EMBL" id="KZP31106.1"/>
    </source>
</evidence>
<dbReference type="OrthoDB" id="3045137at2759"/>
<sequence>CLPGTRVTMLSLIDEWARSRGGKSVFWLHGVAGSGKSAIAHTVAQTLHKNRVLVSSFFLDVAVDSRSAMRSIFSTIARDIAARYPAFAEDISAILDEDLSLASAPLARQFEELIKKPLLRQEITDPIVVVIDALDEIIQDGSDTELLRILRDEVSQLPQLRILVSSRPTRVLLDFLSGQDHIQSYHIDITSSENADDIEAFISGKLQDSQMRNKMGLSSTDSVMASNLKLLAEGLFIW</sequence>
<evidence type="ECO:0000259" key="2">
    <source>
        <dbReference type="PROSITE" id="PS50837"/>
    </source>
</evidence>
<feature type="domain" description="NACHT" evidence="2">
    <location>
        <begin position="24"/>
        <end position="168"/>
    </location>
</feature>
<dbReference type="InterPro" id="IPR027417">
    <property type="entry name" value="P-loop_NTPase"/>
</dbReference>
<dbReference type="InterPro" id="IPR007111">
    <property type="entry name" value="NACHT_NTPase"/>
</dbReference>
<evidence type="ECO:0000313" key="4">
    <source>
        <dbReference type="Proteomes" id="UP000076532"/>
    </source>
</evidence>
<feature type="non-terminal residue" evidence="3">
    <location>
        <position position="238"/>
    </location>
</feature>
<dbReference type="PANTHER" id="PTHR10039">
    <property type="entry name" value="AMELOGENIN"/>
    <property type="match status" value="1"/>
</dbReference>
<gene>
    <name evidence="3" type="ORF">FIBSPDRAFT_673251</name>
</gene>
<keyword evidence="4" id="KW-1185">Reference proteome</keyword>
<proteinExistence type="predicted"/>
<dbReference type="STRING" id="436010.A0A166TXW6"/>
<accession>A0A166TXW6</accession>
<feature type="non-terminal residue" evidence="3">
    <location>
        <position position="1"/>
    </location>
</feature>
<dbReference type="PROSITE" id="PS50837">
    <property type="entry name" value="NACHT"/>
    <property type="match status" value="1"/>
</dbReference>
<dbReference type="EMBL" id="KV417491">
    <property type="protein sequence ID" value="KZP31106.1"/>
    <property type="molecule type" value="Genomic_DNA"/>
</dbReference>
<dbReference type="AlphaFoldDB" id="A0A166TXW6"/>
<dbReference type="Proteomes" id="UP000076532">
    <property type="component" value="Unassembled WGS sequence"/>
</dbReference>
<name>A0A166TXW6_9AGAM</name>
<dbReference type="SUPFAM" id="SSF52540">
    <property type="entry name" value="P-loop containing nucleoside triphosphate hydrolases"/>
    <property type="match status" value="1"/>
</dbReference>
<keyword evidence="1" id="KW-0677">Repeat</keyword>
<dbReference type="Gene3D" id="3.40.50.300">
    <property type="entry name" value="P-loop containing nucleotide triphosphate hydrolases"/>
    <property type="match status" value="1"/>
</dbReference>
<protein>
    <recommendedName>
        <fullName evidence="2">NACHT domain-containing protein</fullName>
    </recommendedName>
</protein>
<evidence type="ECO:0000256" key="1">
    <source>
        <dbReference type="ARBA" id="ARBA00022737"/>
    </source>
</evidence>
<organism evidence="3 4">
    <name type="scientific">Athelia psychrophila</name>
    <dbReference type="NCBI Taxonomy" id="1759441"/>
    <lineage>
        <taxon>Eukaryota</taxon>
        <taxon>Fungi</taxon>
        <taxon>Dikarya</taxon>
        <taxon>Basidiomycota</taxon>
        <taxon>Agaricomycotina</taxon>
        <taxon>Agaricomycetes</taxon>
        <taxon>Agaricomycetidae</taxon>
        <taxon>Atheliales</taxon>
        <taxon>Atheliaceae</taxon>
        <taxon>Athelia</taxon>
    </lineage>
</organism>